<keyword evidence="4" id="KW-1185">Reference proteome</keyword>
<dbReference type="InterPro" id="IPR012349">
    <property type="entry name" value="Split_barrel_FMN-bd"/>
</dbReference>
<comment type="caution">
    <text evidence="3">The sequence shown here is derived from an EMBL/GenBank/DDBJ whole genome shotgun (WGS) entry which is preliminary data.</text>
</comment>
<organism evidence="3 4">
    <name type="scientific">Neocucurbitaria cava</name>
    <dbReference type="NCBI Taxonomy" id="798079"/>
    <lineage>
        <taxon>Eukaryota</taxon>
        <taxon>Fungi</taxon>
        <taxon>Dikarya</taxon>
        <taxon>Ascomycota</taxon>
        <taxon>Pezizomycotina</taxon>
        <taxon>Dothideomycetes</taxon>
        <taxon>Pleosporomycetidae</taxon>
        <taxon>Pleosporales</taxon>
        <taxon>Pleosporineae</taxon>
        <taxon>Cucurbitariaceae</taxon>
        <taxon>Neocucurbitaria</taxon>
    </lineage>
</organism>
<dbReference type="EMBL" id="JAPEUY010000011">
    <property type="protein sequence ID" value="KAJ4368367.1"/>
    <property type="molecule type" value="Genomic_DNA"/>
</dbReference>
<evidence type="ECO:0000313" key="4">
    <source>
        <dbReference type="Proteomes" id="UP001140560"/>
    </source>
</evidence>
<comment type="cofactor">
    <cofactor evidence="1">
        <name>FMN</name>
        <dbReference type="ChEBI" id="CHEBI:58210"/>
    </cofactor>
</comment>
<dbReference type="SUPFAM" id="SSF50475">
    <property type="entry name" value="FMN-binding split barrel"/>
    <property type="match status" value="1"/>
</dbReference>
<sequence length="158" mass="17718">MQDAVNAIARTTGSDPVPESKLARGYTHCKDKFGRAKLTKLPSTKIKTPGIAECPVVMEAELVNEHALFTDQPIEGAILIFELRIARVSIHQELKLDGYRNRVDPDKWKPMIMMFCELYGLRNGKLAESKLAEIDEEIYRPYTGTTVAVDPLTGLEQE</sequence>
<evidence type="ECO:0000256" key="2">
    <source>
        <dbReference type="ARBA" id="ARBA00022630"/>
    </source>
</evidence>
<dbReference type="PANTHER" id="PTHR43567">
    <property type="entry name" value="FLAVOREDOXIN-RELATED-RELATED"/>
    <property type="match status" value="1"/>
</dbReference>
<reference evidence="3" key="1">
    <citation type="submission" date="2022-10" db="EMBL/GenBank/DDBJ databases">
        <title>Tapping the CABI collections for fungal endophytes: first genome assemblies for Collariella, Neodidymelliopsis, Ascochyta clinopodiicola, Didymella pomorum, Didymosphaeria variabile, Neocosmospora piperis and Neocucurbitaria cava.</title>
        <authorList>
            <person name="Hill R."/>
        </authorList>
    </citation>
    <scope>NUCLEOTIDE SEQUENCE</scope>
    <source>
        <strain evidence="3">IMI 356814</strain>
    </source>
</reference>
<dbReference type="Proteomes" id="UP001140560">
    <property type="component" value="Unassembled WGS sequence"/>
</dbReference>
<dbReference type="InterPro" id="IPR052174">
    <property type="entry name" value="Flavoredoxin"/>
</dbReference>
<gene>
    <name evidence="3" type="ORF">N0V83_006724</name>
</gene>
<keyword evidence="2" id="KW-0285">Flavoprotein</keyword>
<protein>
    <submittedName>
        <fullName evidence="3">Uncharacterized protein</fullName>
    </submittedName>
</protein>
<dbReference type="PANTHER" id="PTHR43567:SF1">
    <property type="entry name" value="FLAVOREDOXIN"/>
    <property type="match status" value="1"/>
</dbReference>
<evidence type="ECO:0000313" key="3">
    <source>
        <dbReference type="EMBL" id="KAJ4368367.1"/>
    </source>
</evidence>
<proteinExistence type="predicted"/>
<evidence type="ECO:0000256" key="1">
    <source>
        <dbReference type="ARBA" id="ARBA00001917"/>
    </source>
</evidence>
<dbReference type="OrthoDB" id="10250990at2759"/>
<accession>A0A9W8Y6P3</accession>
<name>A0A9W8Y6P3_9PLEO</name>
<dbReference type="AlphaFoldDB" id="A0A9W8Y6P3"/>
<dbReference type="Gene3D" id="2.30.110.10">
    <property type="entry name" value="Electron Transport, Fmn-binding Protein, Chain A"/>
    <property type="match status" value="1"/>
</dbReference>